<dbReference type="WBParaSite" id="ES5_v2.g8004.t1">
    <property type="protein sequence ID" value="ES5_v2.g8004.t1"/>
    <property type="gene ID" value="ES5_v2.g8004"/>
</dbReference>
<evidence type="ECO:0000313" key="2">
    <source>
        <dbReference type="WBParaSite" id="ES5_v2.g8004.t1"/>
    </source>
</evidence>
<evidence type="ECO:0000313" key="1">
    <source>
        <dbReference type="Proteomes" id="UP000887579"/>
    </source>
</evidence>
<sequence>MPRNLIVIVQDRSPLTQIFQMNIRTRQSQVQTIKFDILKATNFDPLFKKLSTCANLKRVKAFAFFVADSDFPAFSDGYKFRLKCREFCESHGIFCYITALSSLVTYVAINQTKTMVSEGEEVFVIFASDLGFIFATTVVREGKAYRISKDHQSVVTTLTKSWKKSFIGTSKPKKIILVRFSDTCWNELEKVFEEDKPEIYEMFYTQTLFNQAMVDKVLHLMGVKINEYEVHFLCQDVFVMSYNGASVIVATAHIALPYKNSVIVDVDPSKTITFYGRTTTPNHPPEFLESFSLSKIKTKKAKIIFKVDINSFYDINIEPYNGKKPAQGIEKLDVSDCCCVDLLSFPTKTKFIFDKQNFSVIACKSGSERAMKNHDGLDKTPTYIAFVEKKPIIGKAAMEAYGSKPKFVVSDLMKLCSISSTDVMNPKWGFRLSKENDTIMVTMQTVDGERKSSATFLLALILKEALSIVKKDTGEKLEQVEIGFDGLAPNNILKKNFVEAGKLVKVDIVFGLI</sequence>
<name>A0AC34GTB3_9BILA</name>
<protein>
    <submittedName>
        <fullName evidence="2">Uncharacterized protein</fullName>
    </submittedName>
</protein>
<dbReference type="Proteomes" id="UP000887579">
    <property type="component" value="Unplaced"/>
</dbReference>
<accession>A0AC34GTB3</accession>
<proteinExistence type="predicted"/>
<organism evidence="1 2">
    <name type="scientific">Panagrolaimus sp. ES5</name>
    <dbReference type="NCBI Taxonomy" id="591445"/>
    <lineage>
        <taxon>Eukaryota</taxon>
        <taxon>Metazoa</taxon>
        <taxon>Ecdysozoa</taxon>
        <taxon>Nematoda</taxon>
        <taxon>Chromadorea</taxon>
        <taxon>Rhabditida</taxon>
        <taxon>Tylenchina</taxon>
        <taxon>Panagrolaimomorpha</taxon>
        <taxon>Panagrolaimoidea</taxon>
        <taxon>Panagrolaimidae</taxon>
        <taxon>Panagrolaimus</taxon>
    </lineage>
</organism>
<reference evidence="2" key="1">
    <citation type="submission" date="2022-11" db="UniProtKB">
        <authorList>
            <consortium name="WormBaseParasite"/>
        </authorList>
    </citation>
    <scope>IDENTIFICATION</scope>
</reference>